<evidence type="ECO:0000256" key="1">
    <source>
        <dbReference type="ARBA" id="ARBA00022825"/>
    </source>
</evidence>
<dbReference type="InterPro" id="IPR043504">
    <property type="entry name" value="Peptidase_S1_PA_chymotrypsin"/>
</dbReference>
<evidence type="ECO:0000313" key="3">
    <source>
        <dbReference type="Proteomes" id="UP001580346"/>
    </source>
</evidence>
<dbReference type="EMBL" id="JBHHMI010000004">
    <property type="protein sequence ID" value="MFB5266495.1"/>
    <property type="molecule type" value="Genomic_DNA"/>
</dbReference>
<keyword evidence="1" id="KW-0645">Protease</keyword>
<accession>A0ABV5AQK8</accession>
<dbReference type="Gene3D" id="2.40.10.10">
    <property type="entry name" value="Trypsin-like serine proteases"/>
    <property type="match status" value="1"/>
</dbReference>
<comment type="caution">
    <text evidence="2">The sequence shown here is derived from an EMBL/GenBank/DDBJ whole genome shotgun (WGS) entry which is preliminary data.</text>
</comment>
<proteinExistence type="predicted"/>
<sequence length="346" mass="36842">MATFAAALKMKNKHAKKWLAAKGVFGVGVGYKDPKNHKKGAAVIIYTESLSAARSALSTVAAHSTGTSAPVRIVRSQPFRTNASYKQRIRPVRAGYSIGTTEYSGTLGLIVAKPKQSGVTYMLSNNHVLNPDNKGGLIPTLQPGGADGGTLSSDRVGTLYRYVKLRKSGQNLMDAAISAPRFSNLVTPRYATVGAVPGYVTSYKVGEKMKKVGRTTGRVSGRVESIHTDVQVEYGEHLGTLSFHNQSVIRGAKPVSLPGDSGSVWLRSSDNYATAVNFAGSQDGRISLAFPVERAMRAFGLQVAQPSGKAAAIKRRAASSCSCTRPLTAKELTRCKPKTAKGKVQR</sequence>
<dbReference type="Proteomes" id="UP001580346">
    <property type="component" value="Unassembled WGS sequence"/>
</dbReference>
<keyword evidence="1" id="KW-0720">Serine protease</keyword>
<reference evidence="2 3" key="1">
    <citation type="submission" date="2024-09" db="EMBL/GenBank/DDBJ databases">
        <title>Paenibacillus zeirhizospherea sp. nov., isolated from surface of the maize (Zea mays) roots in a horticulture field, Hungary.</title>
        <authorList>
            <person name="Marton D."/>
            <person name="Farkas M."/>
            <person name="Bedics A."/>
            <person name="Toth E."/>
            <person name="Tancsics A."/>
            <person name="Boka K."/>
            <person name="Maroti G."/>
            <person name="Kriszt B."/>
            <person name="Cserhati M."/>
        </authorList>
    </citation>
    <scope>NUCLEOTIDE SEQUENCE [LARGE SCALE GENOMIC DNA]</scope>
    <source>
        <strain evidence="2 3">KCTC 33519</strain>
    </source>
</reference>
<evidence type="ECO:0008006" key="4">
    <source>
        <dbReference type="Google" id="ProtNLM"/>
    </source>
</evidence>
<dbReference type="SUPFAM" id="SSF50494">
    <property type="entry name" value="Trypsin-like serine proteases"/>
    <property type="match status" value="1"/>
</dbReference>
<organism evidence="2 3">
    <name type="scientific">Paenibacillus enshidis</name>
    <dbReference type="NCBI Taxonomy" id="1458439"/>
    <lineage>
        <taxon>Bacteria</taxon>
        <taxon>Bacillati</taxon>
        <taxon>Bacillota</taxon>
        <taxon>Bacilli</taxon>
        <taxon>Bacillales</taxon>
        <taxon>Paenibacillaceae</taxon>
        <taxon>Paenibacillus</taxon>
    </lineage>
</organism>
<keyword evidence="1" id="KW-0378">Hydrolase</keyword>
<gene>
    <name evidence="2" type="ORF">ACE41H_06825</name>
</gene>
<protein>
    <recommendedName>
        <fullName evidence="4">Serine protease</fullName>
    </recommendedName>
</protein>
<dbReference type="RefSeq" id="WP_375354229.1">
    <property type="nucleotide sequence ID" value="NZ_JBHHMI010000004.1"/>
</dbReference>
<dbReference type="InterPro" id="IPR009003">
    <property type="entry name" value="Peptidase_S1_PA"/>
</dbReference>
<evidence type="ECO:0000313" key="2">
    <source>
        <dbReference type="EMBL" id="MFB5266495.1"/>
    </source>
</evidence>
<name>A0ABV5AQK8_9BACL</name>
<keyword evidence="3" id="KW-1185">Reference proteome</keyword>